<keyword evidence="3" id="KW-0813">Transport</keyword>
<evidence type="ECO:0000256" key="2">
    <source>
        <dbReference type="ARBA" id="ARBA00008873"/>
    </source>
</evidence>
<feature type="transmembrane region" description="Helical" evidence="9">
    <location>
        <begin position="99"/>
        <end position="118"/>
    </location>
</feature>
<comment type="similarity">
    <text evidence="2">Belongs to the cation diffusion facilitator (CDF) transporter (TC 2.A.4) family. SLC30A subfamily.</text>
</comment>
<evidence type="ECO:0000313" key="12">
    <source>
        <dbReference type="EMBL" id="RRO87848.1"/>
    </source>
</evidence>
<dbReference type="Pfam" id="PF16916">
    <property type="entry name" value="ZT_dimer"/>
    <property type="match status" value="1"/>
</dbReference>
<keyword evidence="4 9" id="KW-0812">Transmembrane</keyword>
<feature type="compositionally biased region" description="Basic and acidic residues" evidence="8">
    <location>
        <begin position="1"/>
        <end position="31"/>
    </location>
</feature>
<dbReference type="InterPro" id="IPR027469">
    <property type="entry name" value="Cation_efflux_TMD_sf"/>
</dbReference>
<protein>
    <submittedName>
        <fullName evidence="12">Cation transporter</fullName>
    </submittedName>
</protein>
<dbReference type="SUPFAM" id="SSF161111">
    <property type="entry name" value="Cation efflux protein transmembrane domain-like"/>
    <property type="match status" value="1"/>
</dbReference>
<accession>A0A3R8QP10</accession>
<evidence type="ECO:0000256" key="5">
    <source>
        <dbReference type="ARBA" id="ARBA00022989"/>
    </source>
</evidence>
<evidence type="ECO:0000256" key="6">
    <source>
        <dbReference type="ARBA" id="ARBA00023065"/>
    </source>
</evidence>
<dbReference type="PANTHER" id="PTHR11562:SF17">
    <property type="entry name" value="RE54080P-RELATED"/>
    <property type="match status" value="1"/>
</dbReference>
<evidence type="ECO:0000313" key="13">
    <source>
        <dbReference type="Proteomes" id="UP000276526"/>
    </source>
</evidence>
<feature type="region of interest" description="Disordered" evidence="8">
    <location>
        <begin position="338"/>
        <end position="365"/>
    </location>
</feature>
<dbReference type="InterPro" id="IPR036837">
    <property type="entry name" value="Cation_efflux_CTD_sf"/>
</dbReference>
<dbReference type="InterPro" id="IPR027470">
    <property type="entry name" value="Cation_efflux_CTD"/>
</dbReference>
<dbReference type="InterPro" id="IPR050681">
    <property type="entry name" value="CDF/SLC30A"/>
</dbReference>
<dbReference type="RefSeq" id="WP_125173301.1">
    <property type="nucleotide sequence ID" value="NZ_JAPJOD010000080.1"/>
</dbReference>
<name>A0A3R8QP10_9CORY</name>
<keyword evidence="5 9" id="KW-1133">Transmembrane helix</keyword>
<feature type="transmembrane region" description="Helical" evidence="9">
    <location>
        <begin position="203"/>
        <end position="229"/>
    </location>
</feature>
<dbReference type="InterPro" id="IPR058533">
    <property type="entry name" value="Cation_efflux_TM"/>
</dbReference>
<dbReference type="InterPro" id="IPR002524">
    <property type="entry name" value="Cation_efflux"/>
</dbReference>
<organism evidence="12 13">
    <name type="scientific">Corynebacterium bovis</name>
    <dbReference type="NCBI Taxonomy" id="36808"/>
    <lineage>
        <taxon>Bacteria</taxon>
        <taxon>Bacillati</taxon>
        <taxon>Actinomycetota</taxon>
        <taxon>Actinomycetes</taxon>
        <taxon>Mycobacteriales</taxon>
        <taxon>Corynebacteriaceae</taxon>
        <taxon>Corynebacterium</taxon>
    </lineage>
</organism>
<dbReference type="PANTHER" id="PTHR11562">
    <property type="entry name" value="CATION EFFLUX PROTEIN/ ZINC TRANSPORTER"/>
    <property type="match status" value="1"/>
</dbReference>
<feature type="transmembrane region" description="Helical" evidence="9">
    <location>
        <begin position="139"/>
        <end position="158"/>
    </location>
</feature>
<feature type="region of interest" description="Disordered" evidence="8">
    <location>
        <begin position="1"/>
        <end position="63"/>
    </location>
</feature>
<evidence type="ECO:0000259" key="10">
    <source>
        <dbReference type="Pfam" id="PF01545"/>
    </source>
</evidence>
<dbReference type="AlphaFoldDB" id="A0A3R8QP10"/>
<evidence type="ECO:0000256" key="1">
    <source>
        <dbReference type="ARBA" id="ARBA00004141"/>
    </source>
</evidence>
<evidence type="ECO:0000259" key="11">
    <source>
        <dbReference type="Pfam" id="PF16916"/>
    </source>
</evidence>
<feature type="domain" description="Cation efflux protein cytoplasmic" evidence="11">
    <location>
        <begin position="265"/>
        <end position="337"/>
    </location>
</feature>
<feature type="domain" description="Cation efflux protein transmembrane" evidence="10">
    <location>
        <begin position="70"/>
        <end position="260"/>
    </location>
</feature>
<keyword evidence="6" id="KW-0406">Ion transport</keyword>
<feature type="transmembrane region" description="Helical" evidence="9">
    <location>
        <begin position="170"/>
        <end position="191"/>
    </location>
</feature>
<evidence type="ECO:0000256" key="3">
    <source>
        <dbReference type="ARBA" id="ARBA00022448"/>
    </source>
</evidence>
<dbReference type="Proteomes" id="UP000276526">
    <property type="component" value="Unassembled WGS sequence"/>
</dbReference>
<comment type="caution">
    <text evidence="12">The sequence shown here is derived from an EMBL/GenBank/DDBJ whole genome shotgun (WGS) entry which is preliminary data.</text>
</comment>
<evidence type="ECO:0000256" key="8">
    <source>
        <dbReference type="SAM" id="MobiDB-lite"/>
    </source>
</evidence>
<gene>
    <name evidence="12" type="ORF">CXF48_00210</name>
</gene>
<evidence type="ECO:0000256" key="7">
    <source>
        <dbReference type="ARBA" id="ARBA00023136"/>
    </source>
</evidence>
<feature type="transmembrane region" description="Helical" evidence="9">
    <location>
        <begin position="68"/>
        <end position="93"/>
    </location>
</feature>
<feature type="compositionally biased region" description="Basic and acidic residues" evidence="8">
    <location>
        <begin position="338"/>
        <end position="351"/>
    </location>
</feature>
<dbReference type="Gene3D" id="1.20.1510.10">
    <property type="entry name" value="Cation efflux protein transmembrane domain"/>
    <property type="match status" value="1"/>
</dbReference>
<dbReference type="SUPFAM" id="SSF160240">
    <property type="entry name" value="Cation efflux protein cytoplasmic domain-like"/>
    <property type="match status" value="1"/>
</dbReference>
<evidence type="ECO:0000256" key="4">
    <source>
        <dbReference type="ARBA" id="ARBA00022692"/>
    </source>
</evidence>
<dbReference type="NCBIfam" id="TIGR01297">
    <property type="entry name" value="CDF"/>
    <property type="match status" value="1"/>
</dbReference>
<feature type="compositionally biased region" description="Basic residues" evidence="8">
    <location>
        <begin position="50"/>
        <end position="63"/>
    </location>
</feature>
<feature type="transmembrane region" description="Helical" evidence="9">
    <location>
        <begin position="235"/>
        <end position="252"/>
    </location>
</feature>
<evidence type="ECO:0000256" key="9">
    <source>
        <dbReference type="SAM" id="Phobius"/>
    </source>
</evidence>
<dbReference type="EMBL" id="PQNK01000001">
    <property type="protein sequence ID" value="RRO87848.1"/>
    <property type="molecule type" value="Genomic_DNA"/>
</dbReference>
<dbReference type="Pfam" id="PF01545">
    <property type="entry name" value="Cation_efflux"/>
    <property type="match status" value="1"/>
</dbReference>
<dbReference type="GO" id="GO:0005385">
    <property type="term" value="F:zinc ion transmembrane transporter activity"/>
    <property type="evidence" value="ECO:0007669"/>
    <property type="project" value="TreeGrafter"/>
</dbReference>
<sequence>MSPAPHDHSATAPDAGHDGHSHDPGHAHDAGPDAGAGHVHAGHNHDHSHSHGHGHGHSHSHAPRGGRALAVVLVMTTVILVAEIVGGIVSGSLALLADAGHMFSDSAGLLLAGVALVVGRRPANAAATYGFRRAEVLAAAVNAVAIAAISVWILVAAFQRLGKGVEVETGLMMVVALIGLAANVVSAVILNRSAGESLNIRGAYLHVLADLLGSVAVIVAGLVITFTGWTPADTVASVLIVLIILPRTWSLFRQAWRVLMEQVPAGVDVEGIRRRVEAVPGVSRAHDLHVWSVDGEGLVATVHVVRDGEAAAGCGMLDAVHSVLRADGIGHATVQVEDPGHAEHEEARCDAPEGVDEAGRPAAHP</sequence>
<reference evidence="12 13" key="1">
    <citation type="submission" date="2018-01" db="EMBL/GenBank/DDBJ databases">
        <title>Twenty Corynebacterium bovis Genomes.</title>
        <authorList>
            <person name="Gulvik C.A."/>
        </authorList>
    </citation>
    <scope>NUCLEOTIDE SEQUENCE [LARGE SCALE GENOMIC DNA]</scope>
    <source>
        <strain evidence="12 13">F6900</strain>
    </source>
</reference>
<dbReference type="GO" id="GO:0005886">
    <property type="term" value="C:plasma membrane"/>
    <property type="evidence" value="ECO:0007669"/>
    <property type="project" value="TreeGrafter"/>
</dbReference>
<comment type="subcellular location">
    <subcellularLocation>
        <location evidence="1">Membrane</location>
        <topology evidence="1">Multi-pass membrane protein</topology>
    </subcellularLocation>
</comment>
<proteinExistence type="inferred from homology"/>
<keyword evidence="7 9" id="KW-0472">Membrane</keyword>